<proteinExistence type="predicted"/>
<sequence length="48" mass="5397">MADKTLVLTEDEAKALKSFFDTMMPDEDSGIPILELLEDIDKKVKALQ</sequence>
<accession>A0A0F9CMG5</accession>
<dbReference type="EMBL" id="LAZR01032638">
    <property type="protein sequence ID" value="KKL50339.1"/>
    <property type="molecule type" value="Genomic_DNA"/>
</dbReference>
<protein>
    <submittedName>
        <fullName evidence="1">Uncharacterized protein</fullName>
    </submittedName>
</protein>
<evidence type="ECO:0000313" key="1">
    <source>
        <dbReference type="EMBL" id="KKL50339.1"/>
    </source>
</evidence>
<comment type="caution">
    <text evidence="1">The sequence shown here is derived from an EMBL/GenBank/DDBJ whole genome shotgun (WGS) entry which is preliminary data.</text>
</comment>
<gene>
    <name evidence="1" type="ORF">LCGC14_2306510</name>
</gene>
<name>A0A0F9CMG5_9ZZZZ</name>
<reference evidence="1" key="1">
    <citation type="journal article" date="2015" name="Nature">
        <title>Complex archaea that bridge the gap between prokaryotes and eukaryotes.</title>
        <authorList>
            <person name="Spang A."/>
            <person name="Saw J.H."/>
            <person name="Jorgensen S.L."/>
            <person name="Zaremba-Niedzwiedzka K."/>
            <person name="Martijn J."/>
            <person name="Lind A.E."/>
            <person name="van Eijk R."/>
            <person name="Schleper C."/>
            <person name="Guy L."/>
            <person name="Ettema T.J."/>
        </authorList>
    </citation>
    <scope>NUCLEOTIDE SEQUENCE</scope>
</reference>
<organism evidence="1">
    <name type="scientific">marine sediment metagenome</name>
    <dbReference type="NCBI Taxonomy" id="412755"/>
    <lineage>
        <taxon>unclassified sequences</taxon>
        <taxon>metagenomes</taxon>
        <taxon>ecological metagenomes</taxon>
    </lineage>
</organism>
<dbReference type="AlphaFoldDB" id="A0A0F9CMG5"/>